<accession>A0A0E9U6C0</accession>
<organism evidence="1">
    <name type="scientific">Anguilla anguilla</name>
    <name type="common">European freshwater eel</name>
    <name type="synonym">Muraena anguilla</name>
    <dbReference type="NCBI Taxonomy" id="7936"/>
    <lineage>
        <taxon>Eukaryota</taxon>
        <taxon>Metazoa</taxon>
        <taxon>Chordata</taxon>
        <taxon>Craniata</taxon>
        <taxon>Vertebrata</taxon>
        <taxon>Euteleostomi</taxon>
        <taxon>Actinopterygii</taxon>
        <taxon>Neopterygii</taxon>
        <taxon>Teleostei</taxon>
        <taxon>Anguilliformes</taxon>
        <taxon>Anguillidae</taxon>
        <taxon>Anguilla</taxon>
    </lineage>
</organism>
<evidence type="ECO:0000313" key="1">
    <source>
        <dbReference type="EMBL" id="JAH61454.1"/>
    </source>
</evidence>
<protein>
    <submittedName>
        <fullName evidence="1">Uncharacterized protein</fullName>
    </submittedName>
</protein>
<reference evidence="1" key="1">
    <citation type="submission" date="2014-11" db="EMBL/GenBank/DDBJ databases">
        <authorList>
            <person name="Amaro Gonzalez C."/>
        </authorList>
    </citation>
    <scope>NUCLEOTIDE SEQUENCE</scope>
</reference>
<dbReference type="EMBL" id="GBXM01047123">
    <property type="protein sequence ID" value="JAH61454.1"/>
    <property type="molecule type" value="Transcribed_RNA"/>
</dbReference>
<name>A0A0E9U6C0_ANGAN</name>
<reference evidence="1" key="2">
    <citation type="journal article" date="2015" name="Fish Shellfish Immunol.">
        <title>Early steps in the European eel (Anguilla anguilla)-Vibrio vulnificus interaction in the gills: Role of the RtxA13 toxin.</title>
        <authorList>
            <person name="Callol A."/>
            <person name="Pajuelo D."/>
            <person name="Ebbesson L."/>
            <person name="Teles M."/>
            <person name="MacKenzie S."/>
            <person name="Amaro C."/>
        </authorList>
    </citation>
    <scope>NUCLEOTIDE SEQUENCE</scope>
</reference>
<sequence length="47" mass="5197">MPSLITISELPHCSCLLNTTCPYVCELATMNIITTPNRNVSCKLYPP</sequence>
<proteinExistence type="predicted"/>
<dbReference type="AlphaFoldDB" id="A0A0E9U6C0"/>